<dbReference type="Pfam" id="PF13432">
    <property type="entry name" value="TPR_16"/>
    <property type="match status" value="1"/>
</dbReference>
<dbReference type="Pfam" id="PF00211">
    <property type="entry name" value="Guanylate_cyc"/>
    <property type="match status" value="1"/>
</dbReference>
<dbReference type="Gene3D" id="3.40.50.10070">
    <property type="entry name" value="TolB, N-terminal domain"/>
    <property type="match status" value="1"/>
</dbReference>
<dbReference type="PROSITE" id="PS50125">
    <property type="entry name" value="GUANYLATE_CYCLASE_2"/>
    <property type="match status" value="1"/>
</dbReference>
<dbReference type="EMBL" id="CP018171">
    <property type="protein sequence ID" value="APH72614.1"/>
    <property type="molecule type" value="Genomic_DNA"/>
</dbReference>
<gene>
    <name evidence="3" type="ORF">BSQ44_15545</name>
</gene>
<dbReference type="CDD" id="cd07302">
    <property type="entry name" value="CHD"/>
    <property type="match status" value="1"/>
</dbReference>
<feature type="repeat" description="TPR" evidence="1">
    <location>
        <begin position="464"/>
        <end position="497"/>
    </location>
</feature>
<dbReference type="STRING" id="1670800.BSQ44_15545"/>
<dbReference type="PROSITE" id="PS50005">
    <property type="entry name" value="TPR"/>
    <property type="match status" value="1"/>
</dbReference>
<dbReference type="SUPFAM" id="SSF55073">
    <property type="entry name" value="Nucleotide cyclase"/>
    <property type="match status" value="1"/>
</dbReference>
<dbReference type="InterPro" id="IPR001054">
    <property type="entry name" value="A/G_cyclase"/>
</dbReference>
<dbReference type="InterPro" id="IPR050697">
    <property type="entry name" value="Adenylyl/Guanylyl_Cyclase_3/4"/>
</dbReference>
<keyword evidence="1" id="KW-0802">TPR repeat</keyword>
<keyword evidence="4" id="KW-1185">Reference proteome</keyword>
<dbReference type="InterPro" id="IPR011990">
    <property type="entry name" value="TPR-like_helical_dom_sf"/>
</dbReference>
<dbReference type="GO" id="GO:0004016">
    <property type="term" value="F:adenylate cyclase activity"/>
    <property type="evidence" value="ECO:0007669"/>
    <property type="project" value="UniProtKB-ARBA"/>
</dbReference>
<proteinExistence type="predicted"/>
<feature type="domain" description="Guanylate cyclase" evidence="2">
    <location>
        <begin position="24"/>
        <end position="139"/>
    </location>
</feature>
<name>A0A1L3ST95_9HYPH</name>
<dbReference type="KEGG" id="meso:BSQ44_15545"/>
<dbReference type="SMART" id="SM00028">
    <property type="entry name" value="TPR"/>
    <property type="match status" value="4"/>
</dbReference>
<organism evidence="3 4">
    <name type="scientific">Aquibium oceanicum</name>
    <dbReference type="NCBI Taxonomy" id="1670800"/>
    <lineage>
        <taxon>Bacteria</taxon>
        <taxon>Pseudomonadati</taxon>
        <taxon>Pseudomonadota</taxon>
        <taxon>Alphaproteobacteria</taxon>
        <taxon>Hyphomicrobiales</taxon>
        <taxon>Phyllobacteriaceae</taxon>
        <taxon>Aquibium</taxon>
    </lineage>
</organism>
<dbReference type="InterPro" id="IPR019734">
    <property type="entry name" value="TPR_rpt"/>
</dbReference>
<dbReference type="InterPro" id="IPR029787">
    <property type="entry name" value="Nucleotide_cyclase"/>
</dbReference>
<evidence type="ECO:0000256" key="1">
    <source>
        <dbReference type="PROSITE-ProRule" id="PRU00339"/>
    </source>
</evidence>
<evidence type="ECO:0000313" key="4">
    <source>
        <dbReference type="Proteomes" id="UP000182840"/>
    </source>
</evidence>
<dbReference type="Proteomes" id="UP000182840">
    <property type="component" value="Chromosome"/>
</dbReference>
<dbReference type="GO" id="GO:0006171">
    <property type="term" value="P:cAMP biosynthetic process"/>
    <property type="evidence" value="ECO:0007669"/>
    <property type="project" value="TreeGrafter"/>
</dbReference>
<dbReference type="GO" id="GO:0035556">
    <property type="term" value="P:intracellular signal transduction"/>
    <property type="evidence" value="ECO:0007669"/>
    <property type="project" value="InterPro"/>
</dbReference>
<dbReference type="PANTHER" id="PTHR43081">
    <property type="entry name" value="ADENYLATE CYCLASE, TERMINAL-DIFFERENTIATION SPECIFIC-RELATED"/>
    <property type="match status" value="1"/>
</dbReference>
<dbReference type="Gene3D" id="3.30.70.1230">
    <property type="entry name" value="Nucleotide cyclase"/>
    <property type="match status" value="1"/>
</dbReference>
<evidence type="ECO:0000313" key="3">
    <source>
        <dbReference type="EMBL" id="APH72614.1"/>
    </source>
</evidence>
<dbReference type="Pfam" id="PF13181">
    <property type="entry name" value="TPR_8"/>
    <property type="match status" value="1"/>
</dbReference>
<dbReference type="SMART" id="SM00044">
    <property type="entry name" value="CYCc"/>
    <property type="match status" value="1"/>
</dbReference>
<dbReference type="PANTHER" id="PTHR43081:SF19">
    <property type="entry name" value="PH-SENSITIVE ADENYLATE CYCLASE RV1264"/>
    <property type="match status" value="1"/>
</dbReference>
<evidence type="ECO:0000259" key="2">
    <source>
        <dbReference type="PROSITE" id="PS50125"/>
    </source>
</evidence>
<reference evidence="4" key="1">
    <citation type="submission" date="2016-11" db="EMBL/GenBank/DDBJ databases">
        <title>Mesorhizobium oceanicum sp. nov., isolated from deep seawater in South China Sea.</title>
        <authorList>
            <person name="Fu G.-Y."/>
        </authorList>
    </citation>
    <scope>NUCLEOTIDE SEQUENCE [LARGE SCALE GENOMIC DNA]</scope>
    <source>
        <strain evidence="4">B7</strain>
    </source>
</reference>
<sequence length="597" mass="66388">MNGIAEQGKTASVSQLRVQRRLAAILVADVVGYSRLMRADESATLDRLMRLRRELIDPKLAEYGGRLVKSTGDGFLGEFPSAVDAVQYAVDIQREIRRRNFDVEADERMDLRIGINVGDVVVEGDDLYGDGVNVAARIEGIAQAGGICISATVHDQVKDKLDLSFEDRGLREVKNLSEPVRTYSVGLDAPAEGEAGPRRMVIADTPSIAVLPFDNMSGDPDQDYFSDGISEDIITDLSKLSSLMVIARNSSFTYKGRAVDVKQVARDLGVRHVLEGSVRKAGNRVRVTAQLIDGATGGHVWAERYDRVLEDIFAIQDEITMNIVQELKVRLKLDEKDRIGGRASPHVQAYDLTLRGRDLLSKVNRERLMEASSLFEQAVKLDPQLTFARSGLAFANILAYVNNWTEHPKETLEFALATARKAVELGPEDALAHRALAVTLLWERDLENAAAALDKAAELSPGDAETLVTRGNMLVYLHQPDEAIANLEKAMLLNPRYPDMWLHFLGHAHFMRGEYETAASMMRERIEMAPETDISRVLLASACGHLGRFEEAREVWEEVFRVNPNYSLEHRGRVLPYKDPADWERVLEGLAKAGLTE</sequence>
<protein>
    <recommendedName>
        <fullName evidence="2">Guanylate cyclase domain-containing protein</fullName>
    </recommendedName>
</protein>
<dbReference type="AlphaFoldDB" id="A0A1L3ST95"/>
<dbReference type="OrthoDB" id="9807521at2"/>
<dbReference type="SUPFAM" id="SSF48452">
    <property type="entry name" value="TPR-like"/>
    <property type="match status" value="2"/>
</dbReference>
<accession>A0A1L3ST95</accession>
<dbReference type="Gene3D" id="1.25.40.10">
    <property type="entry name" value="Tetratricopeptide repeat domain"/>
    <property type="match status" value="1"/>
</dbReference>